<keyword evidence="2" id="KW-0732">Signal</keyword>
<keyword evidence="4" id="KW-1185">Reference proteome</keyword>
<evidence type="ECO:0000313" key="4">
    <source>
        <dbReference type="Proteomes" id="UP001341840"/>
    </source>
</evidence>
<reference evidence="3 4" key="1">
    <citation type="journal article" date="2023" name="Plants (Basel)">
        <title>Bridging the Gap: Combining Genomics and Transcriptomics Approaches to Understand Stylosanthes scabra, an Orphan Legume from the Brazilian Caatinga.</title>
        <authorList>
            <person name="Ferreira-Neto J.R.C."/>
            <person name="da Silva M.D."/>
            <person name="Binneck E."/>
            <person name="de Melo N.F."/>
            <person name="da Silva R.H."/>
            <person name="de Melo A.L.T.M."/>
            <person name="Pandolfi V."/>
            <person name="Bustamante F.O."/>
            <person name="Brasileiro-Vidal A.C."/>
            <person name="Benko-Iseppon A.M."/>
        </authorList>
    </citation>
    <scope>NUCLEOTIDE SEQUENCE [LARGE SCALE GENOMIC DNA]</scope>
    <source>
        <tissue evidence="3">Leaves</tissue>
    </source>
</reference>
<evidence type="ECO:0000256" key="2">
    <source>
        <dbReference type="SAM" id="SignalP"/>
    </source>
</evidence>
<proteinExistence type="predicted"/>
<dbReference type="Proteomes" id="UP001341840">
    <property type="component" value="Unassembled WGS sequence"/>
</dbReference>
<gene>
    <name evidence="3" type="ORF">PIB30_006447</name>
</gene>
<feature type="chain" id="PRO_5047023863" evidence="2">
    <location>
        <begin position="24"/>
        <end position="106"/>
    </location>
</feature>
<evidence type="ECO:0000256" key="1">
    <source>
        <dbReference type="SAM" id="MobiDB-lite"/>
    </source>
</evidence>
<evidence type="ECO:0000313" key="3">
    <source>
        <dbReference type="EMBL" id="MED6155579.1"/>
    </source>
</evidence>
<feature type="region of interest" description="Disordered" evidence="1">
    <location>
        <begin position="53"/>
        <end position="84"/>
    </location>
</feature>
<organism evidence="3 4">
    <name type="scientific">Stylosanthes scabra</name>
    <dbReference type="NCBI Taxonomy" id="79078"/>
    <lineage>
        <taxon>Eukaryota</taxon>
        <taxon>Viridiplantae</taxon>
        <taxon>Streptophyta</taxon>
        <taxon>Embryophyta</taxon>
        <taxon>Tracheophyta</taxon>
        <taxon>Spermatophyta</taxon>
        <taxon>Magnoliopsida</taxon>
        <taxon>eudicotyledons</taxon>
        <taxon>Gunneridae</taxon>
        <taxon>Pentapetalae</taxon>
        <taxon>rosids</taxon>
        <taxon>fabids</taxon>
        <taxon>Fabales</taxon>
        <taxon>Fabaceae</taxon>
        <taxon>Papilionoideae</taxon>
        <taxon>50 kb inversion clade</taxon>
        <taxon>dalbergioids sensu lato</taxon>
        <taxon>Dalbergieae</taxon>
        <taxon>Pterocarpus clade</taxon>
        <taxon>Stylosanthes</taxon>
    </lineage>
</organism>
<dbReference type="EMBL" id="JASCZI010120842">
    <property type="protein sequence ID" value="MED6155579.1"/>
    <property type="molecule type" value="Genomic_DNA"/>
</dbReference>
<comment type="caution">
    <text evidence="3">The sequence shown here is derived from an EMBL/GenBank/DDBJ whole genome shotgun (WGS) entry which is preliminary data.</text>
</comment>
<sequence>MEELFIIIIFLSTSPFILKVSSATDSGSGVVNPFTPPYARLPPLQSALVNRRGHNRQTSPTMERVDPAFPTSSRSIEEEEEGEGERGVCVLFLDLFKLFRVKQKEG</sequence>
<accession>A0ABU6U471</accession>
<feature type="signal peptide" evidence="2">
    <location>
        <begin position="1"/>
        <end position="23"/>
    </location>
</feature>
<name>A0ABU6U471_9FABA</name>
<protein>
    <submittedName>
        <fullName evidence="3">Uncharacterized protein</fullName>
    </submittedName>
</protein>